<dbReference type="SUPFAM" id="SSF50998">
    <property type="entry name" value="Quinoprotein alcohol dehydrogenase-like"/>
    <property type="match status" value="1"/>
</dbReference>
<evidence type="ECO:0008006" key="3">
    <source>
        <dbReference type="Google" id="ProtNLM"/>
    </source>
</evidence>
<evidence type="ECO:0000313" key="1">
    <source>
        <dbReference type="EMBL" id="MEQ6353933.1"/>
    </source>
</evidence>
<gene>
    <name evidence="1" type="ORF">ABNX05_04835</name>
</gene>
<comment type="caution">
    <text evidence="1">The sequence shown here is derived from an EMBL/GenBank/DDBJ whole genome shotgun (WGS) entry which is preliminary data.</text>
</comment>
<dbReference type="EMBL" id="JBEGDG010000002">
    <property type="protein sequence ID" value="MEQ6353933.1"/>
    <property type="molecule type" value="Genomic_DNA"/>
</dbReference>
<evidence type="ECO:0000313" key="2">
    <source>
        <dbReference type="Proteomes" id="UP001478862"/>
    </source>
</evidence>
<dbReference type="RefSeq" id="WP_349658684.1">
    <property type="nucleotide sequence ID" value="NZ_JBEGDG010000002.1"/>
</dbReference>
<dbReference type="InterPro" id="IPR015943">
    <property type="entry name" value="WD40/YVTN_repeat-like_dom_sf"/>
</dbReference>
<organism evidence="1 2">
    <name type="scientific">Lysinibacillus zambalensis</name>
    <dbReference type="NCBI Taxonomy" id="3160866"/>
    <lineage>
        <taxon>Bacteria</taxon>
        <taxon>Bacillati</taxon>
        <taxon>Bacillota</taxon>
        <taxon>Bacilli</taxon>
        <taxon>Bacillales</taxon>
        <taxon>Bacillaceae</taxon>
        <taxon>Lysinibacillus</taxon>
    </lineage>
</organism>
<dbReference type="InterPro" id="IPR011047">
    <property type="entry name" value="Quinoprotein_ADH-like_sf"/>
</dbReference>
<name>A0ABV1MN46_9BACI</name>
<sequence length="720" mass="78034">MAITSGFHNSINGDRKYGADFFALFFGTLIANGVFPNPSTGLQVTANSNMTTSVKAGKGWINGYFIVNDGDYVLKHDNADGVLKRIDRVVMKLNHVEREIEVLIKKGTFASSPVAPSLQRDADAYELALADVLINNGATQITQTNITDQRLNTSLCGIVHGTVNQVDTTTIFNQYKAWFAETTGSVAGEIDAWQTQQKQEFDEWFATIQDLLEGDVAANLAAKIVDLERKVDSKFTEVDGAIAAVDTKVGNHIKEDKDLGHVWYLGSSGGVNDLLVNSTGLLPWVNKDAATLVPKTGASFRFVKSGTNTGAVTVKITDTVLGKSTAVYQVLDPSGKPLTAGAMANLGPYTLCFNGVNFFLQGRGGGYYQGDIIKAQDLVNRTYMATNSIDPIDINNLSYAAGFMHSEIATINGVEYAFAWSSSYYTGQTFYCWDVLTGKMLWSMRPSGYSYHTRIIVYNDKLYVGVFGKDDTTALNGYGLEILNPITGTRIALVGGTVPSSYADRASDICLWDNGPTKEVLLLTTNYDNKYVWIARFNATSGSFIGVSSNLGGNHTDGIPYRMQTVGDYIFLASSKSMYQHKGVNFSYTGKVPFTYEYQLLGLAANNAGGISAIHVYGVVYVYSTSLATLSSIGVIGQECSGLSIKGDLMSYANKTGVYMYRLASDAKSASYIETITAPCDLSNISTVDNIGFSENAVIPPLYATKFLAPVLSKTLKIQR</sequence>
<dbReference type="Proteomes" id="UP001478862">
    <property type="component" value="Unassembled WGS sequence"/>
</dbReference>
<dbReference type="Gene3D" id="2.130.10.10">
    <property type="entry name" value="YVTN repeat-like/Quinoprotein amine dehydrogenase"/>
    <property type="match status" value="1"/>
</dbReference>
<protein>
    <recommendedName>
        <fullName evidence="3">DUF2479 domain-containing protein</fullName>
    </recommendedName>
</protein>
<accession>A0ABV1MN46</accession>
<reference evidence="1 2" key="1">
    <citation type="submission" date="2024-06" db="EMBL/GenBank/DDBJ databases">
        <title>Lysinibacillus zambalefons sp. nov., a Novel Firmicute Isolated from the Poon Bato Zambales Hyperalkaline Spring.</title>
        <authorList>
            <person name="Aja J.A."/>
            <person name="Lazaro J.E.H."/>
            <person name="Llorin L.D."/>
            <person name="Lim K.R."/>
            <person name="Teodosio J."/>
            <person name="Dalisay D.S."/>
        </authorList>
    </citation>
    <scope>NUCLEOTIDE SEQUENCE [LARGE SCALE GENOMIC DNA]</scope>
    <source>
        <strain evidence="1 2">M3</strain>
    </source>
</reference>
<keyword evidence="2" id="KW-1185">Reference proteome</keyword>
<proteinExistence type="predicted"/>